<dbReference type="RefSeq" id="WP_166875833.1">
    <property type="nucleotide sequence ID" value="NZ_WHJH01000014.1"/>
</dbReference>
<dbReference type="PANTHER" id="PTHR32305">
    <property type="match status" value="1"/>
</dbReference>
<evidence type="ECO:0000259" key="5">
    <source>
        <dbReference type="Pfam" id="PF25799"/>
    </source>
</evidence>
<feature type="domain" description="DUF6531" evidence="3">
    <location>
        <begin position="235"/>
        <end position="310"/>
    </location>
</feature>
<feature type="transmembrane region" description="Helical" evidence="2">
    <location>
        <begin position="46"/>
        <end position="67"/>
    </location>
</feature>
<dbReference type="EMBL" id="WHJH01000014">
    <property type="protein sequence ID" value="NHZ90099.1"/>
    <property type="molecule type" value="Genomic_DNA"/>
</dbReference>
<name>A0ABX0NT53_9BURK</name>
<keyword evidence="7" id="KW-1185">Reference proteome</keyword>
<dbReference type="InterPro" id="IPR050708">
    <property type="entry name" value="T6SS_VgrG/RHS"/>
</dbReference>
<dbReference type="NCBIfam" id="TIGR01643">
    <property type="entry name" value="YD_repeat_2x"/>
    <property type="match status" value="3"/>
</dbReference>
<dbReference type="CDD" id="cd14742">
    <property type="entry name" value="PAAR_RHS"/>
    <property type="match status" value="1"/>
</dbReference>
<feature type="domain" description="Double-stranded DNA deaminase toxin A prePAAR motif" evidence="5">
    <location>
        <begin position="1"/>
        <end position="57"/>
    </location>
</feature>
<dbReference type="Pfam" id="PF05488">
    <property type="entry name" value="PAAR_motif"/>
    <property type="match status" value="1"/>
</dbReference>
<dbReference type="Pfam" id="PF20148">
    <property type="entry name" value="DUF6531"/>
    <property type="match status" value="1"/>
</dbReference>
<feature type="domain" description="Teneurin-like YD-shell" evidence="4">
    <location>
        <begin position="480"/>
        <end position="617"/>
    </location>
</feature>
<protein>
    <recommendedName>
        <fullName evidence="8">Rhs family protein</fullName>
    </recommendedName>
</protein>
<keyword evidence="2" id="KW-0472">Membrane</keyword>
<reference evidence="6 7" key="1">
    <citation type="submission" date="2019-10" db="EMBL/GenBank/DDBJ databases">
        <title>Taxonomy of Antarctic Massilia spp.: description of Massilia rubra sp. nov., Massilia aquatica sp. nov., Massilia mucilaginosa sp. nov., Massilia frigida sp. nov. isolated from streams, lakes and regoliths.</title>
        <authorList>
            <person name="Holochova P."/>
            <person name="Sedlacek I."/>
            <person name="Kralova S."/>
            <person name="Maslanova I."/>
            <person name="Busse H.-J."/>
            <person name="Stankova E."/>
            <person name="Vrbovska V."/>
            <person name="Kovarovic V."/>
            <person name="Bartak M."/>
            <person name="Svec P."/>
            <person name="Pantucek R."/>
        </authorList>
    </citation>
    <scope>NUCLEOTIDE SEQUENCE [LARGE SCALE GENOMIC DNA]</scope>
    <source>
        <strain evidence="6 7">CCM 8733</strain>
    </source>
</reference>
<dbReference type="NCBIfam" id="TIGR03696">
    <property type="entry name" value="Rhs_assc_core"/>
    <property type="match status" value="1"/>
</dbReference>
<dbReference type="InterPro" id="IPR008727">
    <property type="entry name" value="PAAR_motif"/>
</dbReference>
<evidence type="ECO:0008006" key="8">
    <source>
        <dbReference type="Google" id="ProtNLM"/>
    </source>
</evidence>
<sequence length="1413" mass="156283">MFEAARLTDSIAHTSALTGFLVGALIGIALIAAVAFATVTCGCGLALVAGLLAGIAAGAAAPLLAGLGESIGKMFTSPSGTITSGSPNVFVNNLAAAHATRSTTICSKHNPLPLVAEGSSNVFINGLPAARKKDSITCGAKIDDGSSNVFIGGGTVAYLPIEDEVPAELREKAEVAFMLAGLLGGVGGLIKGAGGLSRAILPCLGKFVAGSVIGEAVGRYVITPVVTRVMGGILGRPVDVATGRKVLLTQDEIDFVMQSQIPLIVSRFYGSNLRHESTLGTGWVLPWDLRLQQRDGKIWFADGEGRETGFPLVQPGHAVFSDVEQCYLACTTDGQFILYDLNEMYYDFGHLDLGSNDIAWVRRVENRTGQWHAYQRDEFDRVQTIRTSGDQQLRLHYTDAPSRLIQVECEFGGTPGSLASYGYDSLGQLSSVTDANGNIVRQFTYTDGVMESHTGALGFKCSYRWATVDGQPRVVSCSTSAGEQTSFSYDTATRQTWAKDEQGREAHWTYDEYFQIIACTDFDNGQYHVAYTTAGMPSLIQLPGDREIAFEYDDAARIIRDIDPLGRITQTSYDGNSLRISLLTLPDGRQWRAEYDYFGRTKSTIDPLNRRESYEYGNDLNPLPLAKIDARGGRKLMKWNLRGLLTAYTDCSGKSTFYEYDIDGQLAATTNALGQTTRYKRLRTGEPVQVILPDGSAEIFKYDPAGLIVEQQNSAAQSRSWTRNERGQVVHAIDPAQRHLHYRYDVRGRLVELVCDSDTRYSFEYDIGDRVAREINPDGIERRLRYDVAGELLEMEKIGYFSAKGPYAERVRRTTSFARDQLGRLLAQATATATTRYMWDDADQLLEARTIPTEIGTELGIKASEVRFEYDKGGRLVTELGSEGAVSYAFDELNNLTTLALPNNQRIDTLTYGSGHVHQIHSGGHVISDFERDGLHREVQHTQGTLTQRVGYDQLGRRTWQSAGATPELLGPGQGRLWRSYRYQATGELAEQRDNLRGEINFRYNLSGQLHQHTRAAEQVQEQFRWDAVGNLLDDSGRKSSGQLEGNRLKVWQDIRFEYDAWGNVSTKRKGAHQTQHFTFDADDRLLKVTTENLRGLTETCFDYDPFGRRIGSTETRLETLGAERIERKRFVWQGLRMIQEVRESSVSSYVYSPDAEYTPLARLDASIIAADVIENAKNSTRVYHFHTDLVGAPLEVTDEAGELAWAGKYRAWGKVEGGEDQALLARIEQPLRFPGQYADESTGLHYNTFRFYDPDIGRFISQDPIGLDGGANLYAYTPNPTGWMDPWGWCAKALGKNMEAAGIHRPPNTTPHHIAGDTSIRSLPARNILKAHGIHHDDALNGVFLPNRGNTDLSIPGILHNGRHPDKYIDAVNDRLRTANAKGGKQAVEMELGKLRQELLNAVRTAKWSTVI</sequence>
<dbReference type="PRINTS" id="PR00394">
    <property type="entry name" value="RHSPROTEIN"/>
</dbReference>
<proteinExistence type="predicted"/>
<keyword evidence="2" id="KW-0812">Transmembrane</keyword>
<feature type="transmembrane region" description="Helical" evidence="2">
    <location>
        <begin position="20"/>
        <end position="39"/>
    </location>
</feature>
<dbReference type="InterPro" id="IPR056823">
    <property type="entry name" value="TEN-like_YD-shell"/>
</dbReference>
<evidence type="ECO:0000259" key="4">
    <source>
        <dbReference type="Pfam" id="PF25023"/>
    </source>
</evidence>
<dbReference type="Gene3D" id="2.180.10.10">
    <property type="entry name" value="RHS repeat-associated core"/>
    <property type="match status" value="4"/>
</dbReference>
<evidence type="ECO:0000313" key="7">
    <source>
        <dbReference type="Proteomes" id="UP000609726"/>
    </source>
</evidence>
<gene>
    <name evidence="6" type="ORF">F2P45_13895</name>
</gene>
<feature type="domain" description="Teneurin-like YD-shell" evidence="4">
    <location>
        <begin position="995"/>
        <end position="1264"/>
    </location>
</feature>
<evidence type="ECO:0000313" key="6">
    <source>
        <dbReference type="EMBL" id="NHZ90099.1"/>
    </source>
</evidence>
<keyword evidence="1" id="KW-0677">Repeat</keyword>
<evidence type="ECO:0000256" key="2">
    <source>
        <dbReference type="SAM" id="Phobius"/>
    </source>
</evidence>
<comment type="caution">
    <text evidence="6">The sequence shown here is derived from an EMBL/GenBank/DDBJ whole genome shotgun (WGS) entry which is preliminary data.</text>
</comment>
<dbReference type="InterPro" id="IPR032871">
    <property type="entry name" value="AHH_dom_containing"/>
</dbReference>
<feature type="domain" description="Teneurin-like YD-shell" evidence="4">
    <location>
        <begin position="640"/>
        <end position="800"/>
    </location>
</feature>
<evidence type="ECO:0000259" key="3">
    <source>
        <dbReference type="Pfam" id="PF20148"/>
    </source>
</evidence>
<organism evidence="6 7">
    <name type="scientific">Massilia mucilaginosa</name>
    <dbReference type="NCBI Taxonomy" id="2609282"/>
    <lineage>
        <taxon>Bacteria</taxon>
        <taxon>Pseudomonadati</taxon>
        <taxon>Pseudomonadota</taxon>
        <taxon>Betaproteobacteria</taxon>
        <taxon>Burkholderiales</taxon>
        <taxon>Oxalobacteraceae</taxon>
        <taxon>Telluria group</taxon>
        <taxon>Massilia</taxon>
    </lineage>
</organism>
<dbReference type="Pfam" id="PF25799">
    <property type="entry name" value="prePAAR_I"/>
    <property type="match status" value="1"/>
</dbReference>
<dbReference type="Pfam" id="PF14412">
    <property type="entry name" value="AHH"/>
    <property type="match status" value="1"/>
</dbReference>
<accession>A0ABX0NT53</accession>
<evidence type="ECO:0000256" key="1">
    <source>
        <dbReference type="ARBA" id="ARBA00022737"/>
    </source>
</evidence>
<dbReference type="InterPro" id="IPR006530">
    <property type="entry name" value="YD"/>
</dbReference>
<keyword evidence="2" id="KW-1133">Transmembrane helix</keyword>
<dbReference type="InterPro" id="IPR057925">
    <property type="entry name" value="prePAAR_DddA"/>
</dbReference>
<dbReference type="PANTHER" id="PTHR32305:SF15">
    <property type="entry name" value="PROTEIN RHSA-RELATED"/>
    <property type="match status" value="1"/>
</dbReference>
<dbReference type="Pfam" id="PF25023">
    <property type="entry name" value="TEN_YD-shell"/>
    <property type="match status" value="3"/>
</dbReference>
<dbReference type="InterPro" id="IPR022385">
    <property type="entry name" value="Rhs_assc_core"/>
</dbReference>
<dbReference type="Gene3D" id="2.60.200.60">
    <property type="match status" value="1"/>
</dbReference>
<dbReference type="InterPro" id="IPR045351">
    <property type="entry name" value="DUF6531"/>
</dbReference>
<dbReference type="Proteomes" id="UP000609726">
    <property type="component" value="Unassembled WGS sequence"/>
</dbReference>